<keyword evidence="2" id="KW-1185">Reference proteome</keyword>
<name>A0A1I6MVZ7_9RHOB</name>
<organism evidence="1 2">
    <name type="scientific">Yoonia litorea</name>
    <dbReference type="NCBI Taxonomy" id="1123755"/>
    <lineage>
        <taxon>Bacteria</taxon>
        <taxon>Pseudomonadati</taxon>
        <taxon>Pseudomonadota</taxon>
        <taxon>Alphaproteobacteria</taxon>
        <taxon>Rhodobacterales</taxon>
        <taxon>Paracoccaceae</taxon>
        <taxon>Yoonia</taxon>
    </lineage>
</organism>
<evidence type="ECO:0000313" key="1">
    <source>
        <dbReference type="EMBL" id="SFS19824.1"/>
    </source>
</evidence>
<gene>
    <name evidence="1" type="ORF">SAMN05444714_2366</name>
</gene>
<dbReference type="Proteomes" id="UP000198926">
    <property type="component" value="Unassembled WGS sequence"/>
</dbReference>
<dbReference type="EMBL" id="FOZM01000002">
    <property type="protein sequence ID" value="SFS19824.1"/>
    <property type="molecule type" value="Genomic_DNA"/>
</dbReference>
<sequence length="329" mass="37595">MAGHWAANNPDRLVPWQPCRYLCAMRASDTVTFYLHPKLRRQAENGNHNFISKIAEVLGAAGMSIAFDGDDAAARLRAMARPGRGLYLMQDPVNSRGLVFRKTYLYPFWHIEKEAARWEWPVAKSAFDPNEIDPRKASNFYRFWRNRLFDDAARDARRDGFVFVPLQGKLLERRSFQQCSPIDMLQAVLSHETKRQVVATLHPNETYSAAEEEALRSLFETHDRFFLQPGGSARYLQNCDYVVTQNSSVGFIGLFYGKPLVLFAKTDFHHIALNVAEFGAEEAISRAPSHAPDCPSYLYWFLQEQAINAGRPEAKEKIKKVLRGHGWPV</sequence>
<proteinExistence type="predicted"/>
<protein>
    <submittedName>
        <fullName evidence="1">Capsule polysaccharide biosynthesis protein</fullName>
    </submittedName>
</protein>
<accession>A0A1I6MVZ7</accession>
<dbReference type="GO" id="GO:0015774">
    <property type="term" value="P:polysaccharide transport"/>
    <property type="evidence" value="ECO:0007669"/>
    <property type="project" value="InterPro"/>
</dbReference>
<dbReference type="InterPro" id="IPR007833">
    <property type="entry name" value="Capsule_polysaccharide_synth"/>
</dbReference>
<dbReference type="AlphaFoldDB" id="A0A1I6MVZ7"/>
<reference evidence="1 2" key="1">
    <citation type="submission" date="2016-10" db="EMBL/GenBank/DDBJ databases">
        <authorList>
            <person name="de Groot N.N."/>
        </authorList>
    </citation>
    <scope>NUCLEOTIDE SEQUENCE [LARGE SCALE GENOMIC DNA]</scope>
    <source>
        <strain evidence="1 2">DSM 29433</strain>
    </source>
</reference>
<evidence type="ECO:0000313" key="2">
    <source>
        <dbReference type="Proteomes" id="UP000198926"/>
    </source>
</evidence>
<dbReference type="GO" id="GO:0000271">
    <property type="term" value="P:polysaccharide biosynthetic process"/>
    <property type="evidence" value="ECO:0007669"/>
    <property type="project" value="InterPro"/>
</dbReference>
<dbReference type="STRING" id="1123755.SAMN05444714_2366"/>
<dbReference type="Pfam" id="PF05159">
    <property type="entry name" value="Capsule_synth"/>
    <property type="match status" value="1"/>
</dbReference>